<evidence type="ECO:0000256" key="1">
    <source>
        <dbReference type="ARBA" id="ARBA00004651"/>
    </source>
</evidence>
<keyword evidence="4 8" id="KW-1133">Transmembrane helix</keyword>
<keyword evidence="10" id="KW-1185">Reference proteome</keyword>
<sequence length="341" mass="39155">MFLAAARFFGSFPYTNAGEFDFIMYMFYMIQLAVAVGCRLITSMLVRIDDWRQSRVDKLSICVHVVGLWAYFLPLMIQPLMTLKRRPDFEFVSAFFANSTYPPFLRYISHLGCALVVAIMYFSVFGLLIVQRFINGTRQVMQCIAEIHMHYIYGLDFLVTMQHTSLVHRVSMEFFLTRRRLKYELFEATDYAQGLFRISKTANMIYGPQLVVRVTQSLITMMTFAYGTITNTSPHGNTTILEKMGEMMILIIIIAELWCLCGTCDDARANAEAFNNELFKIMRESRDLCSNKKLRLYVTMKQTVEFTACGFFSLGYSLVTSVIAASTTYLVILVQFSMTTG</sequence>
<feature type="transmembrane region" description="Helical" evidence="8">
    <location>
        <begin position="303"/>
        <end position="332"/>
    </location>
</feature>
<accession>A0A8S9X0P9</accession>
<reference evidence="9" key="1">
    <citation type="journal article" date="2021" name="Mol. Ecol. Resour.">
        <title>Apolygus lucorum genome provides insights into omnivorousness and mesophyll feeding.</title>
        <authorList>
            <person name="Liu Y."/>
            <person name="Liu H."/>
            <person name="Wang H."/>
            <person name="Huang T."/>
            <person name="Liu B."/>
            <person name="Yang B."/>
            <person name="Yin L."/>
            <person name="Li B."/>
            <person name="Zhang Y."/>
            <person name="Zhang S."/>
            <person name="Jiang F."/>
            <person name="Zhang X."/>
            <person name="Ren Y."/>
            <person name="Wang B."/>
            <person name="Wang S."/>
            <person name="Lu Y."/>
            <person name="Wu K."/>
            <person name="Fan W."/>
            <person name="Wang G."/>
        </authorList>
    </citation>
    <scope>NUCLEOTIDE SEQUENCE</scope>
    <source>
        <strain evidence="9">12Hb</strain>
    </source>
</reference>
<dbReference type="GO" id="GO:0030424">
    <property type="term" value="C:axon"/>
    <property type="evidence" value="ECO:0007669"/>
    <property type="project" value="TreeGrafter"/>
</dbReference>
<evidence type="ECO:0000256" key="8">
    <source>
        <dbReference type="RuleBase" id="RU363108"/>
    </source>
</evidence>
<dbReference type="OrthoDB" id="6643554at2759"/>
<evidence type="ECO:0000313" key="9">
    <source>
        <dbReference type="EMBL" id="KAF6202547.1"/>
    </source>
</evidence>
<evidence type="ECO:0000256" key="4">
    <source>
        <dbReference type="ARBA" id="ARBA00022989"/>
    </source>
</evidence>
<keyword evidence="2 8" id="KW-1003">Cell membrane</keyword>
<evidence type="ECO:0000256" key="5">
    <source>
        <dbReference type="ARBA" id="ARBA00023136"/>
    </source>
</evidence>
<keyword evidence="6 8" id="KW-0675">Receptor</keyword>
<proteinExistence type="inferred from homology"/>
<comment type="function">
    <text evidence="8">Gustatory receptor which mediates acceptance or avoidance behavior, depending on its substrates.</text>
</comment>
<dbReference type="Pfam" id="PF08395">
    <property type="entry name" value="7tm_7"/>
    <property type="match status" value="1"/>
</dbReference>
<organism evidence="9 10">
    <name type="scientific">Apolygus lucorum</name>
    <name type="common">Small green plant bug</name>
    <name type="synonym">Lygocoris lucorum</name>
    <dbReference type="NCBI Taxonomy" id="248454"/>
    <lineage>
        <taxon>Eukaryota</taxon>
        <taxon>Metazoa</taxon>
        <taxon>Ecdysozoa</taxon>
        <taxon>Arthropoda</taxon>
        <taxon>Hexapoda</taxon>
        <taxon>Insecta</taxon>
        <taxon>Pterygota</taxon>
        <taxon>Neoptera</taxon>
        <taxon>Paraneoptera</taxon>
        <taxon>Hemiptera</taxon>
        <taxon>Heteroptera</taxon>
        <taxon>Panheteroptera</taxon>
        <taxon>Cimicomorpha</taxon>
        <taxon>Miridae</taxon>
        <taxon>Mirini</taxon>
        <taxon>Apolygus</taxon>
    </lineage>
</organism>
<keyword evidence="7 8" id="KW-0807">Transducer</keyword>
<evidence type="ECO:0000256" key="6">
    <source>
        <dbReference type="ARBA" id="ARBA00023170"/>
    </source>
</evidence>
<feature type="transmembrane region" description="Helical" evidence="8">
    <location>
        <begin position="107"/>
        <end position="130"/>
    </location>
</feature>
<dbReference type="AlphaFoldDB" id="A0A8S9X0P9"/>
<gene>
    <name evidence="9" type="ORF">GE061_002944</name>
</gene>
<dbReference type="GO" id="GO:0030425">
    <property type="term" value="C:dendrite"/>
    <property type="evidence" value="ECO:0007669"/>
    <property type="project" value="TreeGrafter"/>
</dbReference>
<dbReference type="PANTHER" id="PTHR21143">
    <property type="entry name" value="INVERTEBRATE GUSTATORY RECEPTOR"/>
    <property type="match status" value="1"/>
</dbReference>
<dbReference type="GO" id="GO:0005886">
    <property type="term" value="C:plasma membrane"/>
    <property type="evidence" value="ECO:0007669"/>
    <property type="project" value="UniProtKB-SubCell"/>
</dbReference>
<evidence type="ECO:0000256" key="3">
    <source>
        <dbReference type="ARBA" id="ARBA00022692"/>
    </source>
</evidence>
<comment type="caution">
    <text evidence="8">Lacks conserved residue(s) required for the propagation of feature annotation.</text>
</comment>
<evidence type="ECO:0000256" key="2">
    <source>
        <dbReference type="ARBA" id="ARBA00022475"/>
    </source>
</evidence>
<protein>
    <recommendedName>
        <fullName evidence="8">Gustatory receptor</fullName>
    </recommendedName>
</protein>
<feature type="transmembrane region" description="Helical" evidence="8">
    <location>
        <begin position="27"/>
        <end position="46"/>
    </location>
</feature>
<dbReference type="PANTHER" id="PTHR21143:SF121">
    <property type="entry name" value="GUSTATORY AND ODORANT RECEPTOR 21A"/>
    <property type="match status" value="1"/>
</dbReference>
<dbReference type="GO" id="GO:0043025">
    <property type="term" value="C:neuronal cell body"/>
    <property type="evidence" value="ECO:0007669"/>
    <property type="project" value="TreeGrafter"/>
</dbReference>
<name>A0A8S9X0P9_APOLU</name>
<keyword evidence="3 8" id="KW-0812">Transmembrane</keyword>
<comment type="caution">
    <text evidence="9">The sequence shown here is derived from an EMBL/GenBank/DDBJ whole genome shotgun (WGS) entry which is preliminary data.</text>
</comment>
<dbReference type="InterPro" id="IPR013604">
    <property type="entry name" value="7TM_chemorcpt"/>
</dbReference>
<comment type="similarity">
    <text evidence="8">Belongs to the insect chemoreceptor superfamily. Gustatory receptor (GR) family.</text>
</comment>
<dbReference type="EMBL" id="WIXP02000011">
    <property type="protein sequence ID" value="KAF6202547.1"/>
    <property type="molecule type" value="Genomic_DNA"/>
</dbReference>
<dbReference type="Proteomes" id="UP000466442">
    <property type="component" value="Unassembled WGS sequence"/>
</dbReference>
<keyword evidence="5 8" id="KW-0472">Membrane</keyword>
<dbReference type="GO" id="GO:0007165">
    <property type="term" value="P:signal transduction"/>
    <property type="evidence" value="ECO:0007669"/>
    <property type="project" value="UniProtKB-KW"/>
</dbReference>
<feature type="transmembrane region" description="Helical" evidence="8">
    <location>
        <begin position="58"/>
        <end position="77"/>
    </location>
</feature>
<evidence type="ECO:0000256" key="7">
    <source>
        <dbReference type="ARBA" id="ARBA00023224"/>
    </source>
</evidence>
<dbReference type="GO" id="GO:0050909">
    <property type="term" value="P:sensory perception of taste"/>
    <property type="evidence" value="ECO:0007669"/>
    <property type="project" value="InterPro"/>
</dbReference>
<comment type="subcellular location">
    <subcellularLocation>
        <location evidence="1 8">Cell membrane</location>
        <topology evidence="1 8">Multi-pass membrane protein</topology>
    </subcellularLocation>
</comment>
<evidence type="ECO:0000313" key="10">
    <source>
        <dbReference type="Proteomes" id="UP000466442"/>
    </source>
</evidence>